<keyword evidence="10" id="KW-0496">Mitochondrion</keyword>
<evidence type="ECO:0000256" key="2">
    <source>
        <dbReference type="ARBA" id="ARBA00004569"/>
    </source>
</evidence>
<dbReference type="Pfam" id="PF05676">
    <property type="entry name" value="NDUF_B7"/>
    <property type="match status" value="1"/>
</dbReference>
<gene>
    <name evidence="13" type="ORF">COEREDRAFT_82782</name>
</gene>
<evidence type="ECO:0000256" key="11">
    <source>
        <dbReference type="ARBA" id="ARBA00023136"/>
    </source>
</evidence>
<dbReference type="OrthoDB" id="268414at2759"/>
<dbReference type="GO" id="GO:0005758">
    <property type="term" value="C:mitochondrial intermembrane space"/>
    <property type="evidence" value="ECO:0007669"/>
    <property type="project" value="UniProtKB-SubCell"/>
</dbReference>
<evidence type="ECO:0000256" key="4">
    <source>
        <dbReference type="ARBA" id="ARBA00008006"/>
    </source>
</evidence>
<keyword evidence="9" id="KW-0249">Electron transport</keyword>
<evidence type="ECO:0000256" key="8">
    <source>
        <dbReference type="ARBA" id="ARBA00022792"/>
    </source>
</evidence>
<protein>
    <recommendedName>
        <fullName evidence="5">NADH dehydrogenase [ubiquinone] 1 beta subcomplex subunit 7</fullName>
    </recommendedName>
</protein>
<dbReference type="STRING" id="763665.A0A2G5B5U9"/>
<dbReference type="EMBL" id="KZ303518">
    <property type="protein sequence ID" value="PIA14374.1"/>
    <property type="molecule type" value="Genomic_DNA"/>
</dbReference>
<name>A0A2G5B5U9_COERN</name>
<dbReference type="AlphaFoldDB" id="A0A2G5B5U9"/>
<comment type="similarity">
    <text evidence="4">Belongs to the complex I NDUFB7 subunit family.</text>
</comment>
<reference evidence="13 14" key="1">
    <citation type="journal article" date="2015" name="Genome Biol. Evol.">
        <title>Phylogenomic analyses indicate that early fungi evolved digesting cell walls of algal ancestors of land plants.</title>
        <authorList>
            <person name="Chang Y."/>
            <person name="Wang S."/>
            <person name="Sekimoto S."/>
            <person name="Aerts A.L."/>
            <person name="Choi C."/>
            <person name="Clum A."/>
            <person name="LaButti K.M."/>
            <person name="Lindquist E.A."/>
            <person name="Yee Ngan C."/>
            <person name="Ohm R.A."/>
            <person name="Salamov A.A."/>
            <person name="Grigoriev I.V."/>
            <person name="Spatafora J.W."/>
            <person name="Berbee M.L."/>
        </authorList>
    </citation>
    <scope>NUCLEOTIDE SEQUENCE [LARGE SCALE GENOMIC DNA]</scope>
    <source>
        <strain evidence="13 14">NRRL 1564</strain>
    </source>
</reference>
<evidence type="ECO:0000256" key="5">
    <source>
        <dbReference type="ARBA" id="ARBA00018677"/>
    </source>
</evidence>
<evidence type="ECO:0000256" key="1">
    <source>
        <dbReference type="ARBA" id="ARBA00003195"/>
    </source>
</evidence>
<keyword evidence="13" id="KW-0830">Ubiquinone</keyword>
<evidence type="ECO:0000313" key="14">
    <source>
        <dbReference type="Proteomes" id="UP000242474"/>
    </source>
</evidence>
<keyword evidence="6" id="KW-0813">Transport</keyword>
<sequence length="82" mass="9980">MAEFEEPEMKISAEDMASARIPLRYRDYCAHMLVPLNKCRHRTMYLPWKCEEERHAYEKCQYEDFMRRAKMLSQINENKSIS</sequence>
<proteinExistence type="inferred from homology"/>
<evidence type="ECO:0000313" key="13">
    <source>
        <dbReference type="EMBL" id="PIA14374.1"/>
    </source>
</evidence>
<comment type="function">
    <text evidence="1">Accessory subunit of the mitochondrial membrane respiratory chain NADH dehydrogenase (Complex I), that is believed not to be involved in catalysis. Complex I functions in the transfer of electrons from NADH to the respiratory chain. The immediate electron acceptor for the enzyme is believed to be ubiquinone.</text>
</comment>
<keyword evidence="12" id="KW-1015">Disulfide bond</keyword>
<evidence type="ECO:0000256" key="7">
    <source>
        <dbReference type="ARBA" id="ARBA00022660"/>
    </source>
</evidence>
<dbReference type="PANTHER" id="PTHR20900">
    <property type="entry name" value="NADH:UBIQUINONE OXIDOREDUCTASE B18-LIKE SUBUNIT"/>
    <property type="match status" value="1"/>
</dbReference>
<dbReference type="PANTHER" id="PTHR20900:SF0">
    <property type="entry name" value="NADH DEHYDROGENASE [UBIQUINONE] 1 BETA SUBCOMPLEX SUBUNIT 7"/>
    <property type="match status" value="1"/>
</dbReference>
<evidence type="ECO:0000256" key="6">
    <source>
        <dbReference type="ARBA" id="ARBA00022448"/>
    </source>
</evidence>
<dbReference type="GO" id="GO:0005743">
    <property type="term" value="C:mitochondrial inner membrane"/>
    <property type="evidence" value="ECO:0007669"/>
    <property type="project" value="UniProtKB-SubCell"/>
</dbReference>
<evidence type="ECO:0000256" key="12">
    <source>
        <dbReference type="ARBA" id="ARBA00023157"/>
    </source>
</evidence>
<comment type="subcellular location">
    <subcellularLocation>
        <location evidence="3">Mitochondrion inner membrane</location>
        <topology evidence="3">Peripheral membrane protein</topology>
    </subcellularLocation>
    <subcellularLocation>
        <location evidence="2">Mitochondrion intermembrane space</location>
    </subcellularLocation>
</comment>
<keyword evidence="14" id="KW-1185">Reference proteome</keyword>
<keyword evidence="8" id="KW-0999">Mitochondrion inner membrane</keyword>
<keyword evidence="11" id="KW-0472">Membrane</keyword>
<organism evidence="13 14">
    <name type="scientific">Coemansia reversa (strain ATCC 12441 / NRRL 1564)</name>
    <dbReference type="NCBI Taxonomy" id="763665"/>
    <lineage>
        <taxon>Eukaryota</taxon>
        <taxon>Fungi</taxon>
        <taxon>Fungi incertae sedis</taxon>
        <taxon>Zoopagomycota</taxon>
        <taxon>Kickxellomycotina</taxon>
        <taxon>Kickxellomycetes</taxon>
        <taxon>Kickxellales</taxon>
        <taxon>Kickxellaceae</taxon>
        <taxon>Coemansia</taxon>
    </lineage>
</organism>
<evidence type="ECO:0000256" key="9">
    <source>
        <dbReference type="ARBA" id="ARBA00022982"/>
    </source>
</evidence>
<evidence type="ECO:0000256" key="10">
    <source>
        <dbReference type="ARBA" id="ARBA00023128"/>
    </source>
</evidence>
<dbReference type="InterPro" id="IPR008698">
    <property type="entry name" value="NDUB7"/>
</dbReference>
<dbReference type="PROSITE" id="PS51808">
    <property type="entry name" value="CHCH"/>
    <property type="match status" value="1"/>
</dbReference>
<evidence type="ECO:0000256" key="3">
    <source>
        <dbReference type="ARBA" id="ARBA00004637"/>
    </source>
</evidence>
<accession>A0A2G5B5U9</accession>
<keyword evidence="7" id="KW-0679">Respiratory chain</keyword>
<dbReference type="Proteomes" id="UP000242474">
    <property type="component" value="Unassembled WGS sequence"/>
</dbReference>